<reference evidence="2" key="2">
    <citation type="submission" date="2017-06" db="EMBL/GenBank/DDBJ databases">
        <title>WGS assembly of Brachypodium distachyon.</title>
        <authorList>
            <consortium name="The International Brachypodium Initiative"/>
            <person name="Lucas S."/>
            <person name="Harmon-Smith M."/>
            <person name="Lail K."/>
            <person name="Tice H."/>
            <person name="Grimwood J."/>
            <person name="Bruce D."/>
            <person name="Barry K."/>
            <person name="Shu S."/>
            <person name="Lindquist E."/>
            <person name="Wang M."/>
            <person name="Pitluck S."/>
            <person name="Vogel J.P."/>
            <person name="Garvin D.F."/>
            <person name="Mockler T.C."/>
            <person name="Schmutz J."/>
            <person name="Rokhsar D."/>
            <person name="Bevan M.W."/>
        </authorList>
    </citation>
    <scope>NUCLEOTIDE SEQUENCE</scope>
    <source>
        <strain evidence="2">Bd21</strain>
    </source>
</reference>
<reference evidence="3" key="3">
    <citation type="submission" date="2018-08" db="UniProtKB">
        <authorList>
            <consortium name="EnsemblPlants"/>
        </authorList>
    </citation>
    <scope>IDENTIFICATION</scope>
    <source>
        <strain evidence="3">cv. Bd21</strain>
    </source>
</reference>
<dbReference type="Gramene" id="PNT60569">
    <property type="protein sequence ID" value="PNT60569"/>
    <property type="gene ID" value="BRADI_5g01744v3"/>
</dbReference>
<name>A0A2K2CEW4_BRADI</name>
<dbReference type="OrthoDB" id="1921280at2759"/>
<dbReference type="AlphaFoldDB" id="A0A2K2CEW4"/>
<keyword evidence="4" id="KW-1185">Reference proteome</keyword>
<sequence>MGRGGGAGPARGDGGSWLRTYDRVVAMVGKVEALVAGRAQLEAVNELQHEFWEDRGGVLQARFLQAEESRKKWEAAYMDLLPHDDHRKFAELQESDLEDFTTFIDLLTAENSELKIQLKEVRSCVEDKKNTTDHEQTARSLRAELRKLKEAHETLSSKKDKEVAALIAEKDLVQNQLRRKKEDY</sequence>
<dbReference type="InParanoid" id="A0A2K2CEW4"/>
<feature type="coiled-coil region" evidence="1">
    <location>
        <begin position="131"/>
        <end position="183"/>
    </location>
</feature>
<keyword evidence="1" id="KW-0175">Coiled coil</keyword>
<gene>
    <name evidence="2" type="ORF">BRADI_5g01744v3</name>
</gene>
<reference evidence="2 3" key="1">
    <citation type="journal article" date="2010" name="Nature">
        <title>Genome sequencing and analysis of the model grass Brachypodium distachyon.</title>
        <authorList>
            <consortium name="International Brachypodium Initiative"/>
        </authorList>
    </citation>
    <scope>NUCLEOTIDE SEQUENCE [LARGE SCALE GENOMIC DNA]</scope>
    <source>
        <strain evidence="2 3">Bd21</strain>
    </source>
</reference>
<dbReference type="PANTHER" id="PTHR35992">
    <property type="entry name" value="CYTOMATRIX PROTEIN-LIKE PROTEIN"/>
    <property type="match status" value="1"/>
</dbReference>
<dbReference type="PANTHER" id="PTHR35992:SF6">
    <property type="entry name" value="RING-TYPE E3 UBIQUITIN TRANSFERASE"/>
    <property type="match status" value="1"/>
</dbReference>
<evidence type="ECO:0000313" key="2">
    <source>
        <dbReference type="EMBL" id="PNT60569.1"/>
    </source>
</evidence>
<dbReference type="ExpressionAtlas" id="A0A2K2CEW4">
    <property type="expression patterns" value="baseline"/>
</dbReference>
<protein>
    <submittedName>
        <fullName evidence="2 3">Uncharacterized protein</fullName>
    </submittedName>
</protein>
<dbReference type="Proteomes" id="UP000008810">
    <property type="component" value="Chromosome 5"/>
</dbReference>
<dbReference type="EMBL" id="CM000884">
    <property type="protein sequence ID" value="PNT60569.1"/>
    <property type="molecule type" value="Genomic_DNA"/>
</dbReference>
<evidence type="ECO:0000313" key="3">
    <source>
        <dbReference type="EnsemblPlants" id="PNT60569"/>
    </source>
</evidence>
<proteinExistence type="predicted"/>
<organism evidence="2">
    <name type="scientific">Brachypodium distachyon</name>
    <name type="common">Purple false brome</name>
    <name type="synonym">Trachynia distachya</name>
    <dbReference type="NCBI Taxonomy" id="15368"/>
    <lineage>
        <taxon>Eukaryota</taxon>
        <taxon>Viridiplantae</taxon>
        <taxon>Streptophyta</taxon>
        <taxon>Embryophyta</taxon>
        <taxon>Tracheophyta</taxon>
        <taxon>Spermatophyta</taxon>
        <taxon>Magnoliopsida</taxon>
        <taxon>Liliopsida</taxon>
        <taxon>Poales</taxon>
        <taxon>Poaceae</taxon>
        <taxon>BOP clade</taxon>
        <taxon>Pooideae</taxon>
        <taxon>Stipodae</taxon>
        <taxon>Brachypodieae</taxon>
        <taxon>Brachypodium</taxon>
    </lineage>
</organism>
<accession>A0A2K2CEW4</accession>
<evidence type="ECO:0000256" key="1">
    <source>
        <dbReference type="SAM" id="Coils"/>
    </source>
</evidence>
<evidence type="ECO:0000313" key="4">
    <source>
        <dbReference type="Proteomes" id="UP000008810"/>
    </source>
</evidence>
<dbReference type="EnsemblPlants" id="PNT60569">
    <property type="protein sequence ID" value="PNT60569"/>
    <property type="gene ID" value="BRADI_5g01744v3"/>
</dbReference>